<evidence type="ECO:0000313" key="2">
    <source>
        <dbReference type="Proteomes" id="UP000192247"/>
    </source>
</evidence>
<sequence>MFLRPLPPKERQQAFIDALVGAVLAAERSKSTRPKGIWSYINSRRMDYIDFIMGKEVREEEREWTEYTRCLEQVREQLVEQLTEHIVDTNIAEVLAAL</sequence>
<gene>
    <name evidence="1" type="ORF">BIW11_13885</name>
</gene>
<accession>A0A1V9X006</accession>
<comment type="caution">
    <text evidence="1">The sequence shown here is derived from an EMBL/GenBank/DDBJ whole genome shotgun (WGS) entry which is preliminary data.</text>
</comment>
<dbReference type="Proteomes" id="UP000192247">
    <property type="component" value="Unassembled WGS sequence"/>
</dbReference>
<evidence type="ECO:0000313" key="1">
    <source>
        <dbReference type="EMBL" id="OQR66859.1"/>
    </source>
</evidence>
<name>A0A1V9X006_9ACAR</name>
<reference evidence="1 2" key="1">
    <citation type="journal article" date="2017" name="Gigascience">
        <title>Draft genome of the honey bee ectoparasitic mite, Tropilaelaps mercedesae, is shaped by the parasitic life history.</title>
        <authorList>
            <person name="Dong X."/>
            <person name="Armstrong S.D."/>
            <person name="Xia D."/>
            <person name="Makepeace B.L."/>
            <person name="Darby A.C."/>
            <person name="Kadowaki T."/>
        </authorList>
    </citation>
    <scope>NUCLEOTIDE SEQUENCE [LARGE SCALE GENOMIC DNA]</scope>
    <source>
        <strain evidence="1">Wuxi-XJTLU</strain>
    </source>
</reference>
<organism evidence="1 2">
    <name type="scientific">Tropilaelaps mercedesae</name>
    <dbReference type="NCBI Taxonomy" id="418985"/>
    <lineage>
        <taxon>Eukaryota</taxon>
        <taxon>Metazoa</taxon>
        <taxon>Ecdysozoa</taxon>
        <taxon>Arthropoda</taxon>
        <taxon>Chelicerata</taxon>
        <taxon>Arachnida</taxon>
        <taxon>Acari</taxon>
        <taxon>Parasitiformes</taxon>
        <taxon>Mesostigmata</taxon>
        <taxon>Gamasina</taxon>
        <taxon>Dermanyssoidea</taxon>
        <taxon>Laelapidae</taxon>
        <taxon>Tropilaelaps</taxon>
    </lineage>
</organism>
<dbReference type="EMBL" id="MNPL01030874">
    <property type="protein sequence ID" value="OQR66859.1"/>
    <property type="molecule type" value="Genomic_DNA"/>
</dbReference>
<proteinExistence type="predicted"/>
<keyword evidence="2" id="KW-1185">Reference proteome</keyword>
<dbReference type="AlphaFoldDB" id="A0A1V9X006"/>
<dbReference type="InParanoid" id="A0A1V9X006"/>
<protein>
    <submittedName>
        <fullName evidence="1">Uncharacterized protein</fullName>
    </submittedName>
</protein>